<evidence type="ECO:0000256" key="5">
    <source>
        <dbReference type="ARBA" id="ARBA00022840"/>
    </source>
</evidence>
<dbReference type="RefSeq" id="WP_012415237.1">
    <property type="nucleotide sequence ID" value="NC_010644.1"/>
</dbReference>
<dbReference type="InterPro" id="IPR018484">
    <property type="entry name" value="FGGY_N"/>
</dbReference>
<dbReference type="InterPro" id="IPR000577">
    <property type="entry name" value="Carb_kinase_FGGY"/>
</dbReference>
<evidence type="ECO:0000256" key="4">
    <source>
        <dbReference type="ARBA" id="ARBA00022777"/>
    </source>
</evidence>
<keyword evidence="3" id="KW-0547">Nucleotide-binding</keyword>
<evidence type="ECO:0000256" key="3">
    <source>
        <dbReference type="ARBA" id="ARBA00022741"/>
    </source>
</evidence>
<keyword evidence="4 8" id="KW-0418">Kinase</keyword>
<gene>
    <name evidence="8" type="ordered locus">Emin_1070</name>
</gene>
<accession>B2KDM6</accession>
<dbReference type="Gene3D" id="3.30.420.40">
    <property type="match status" value="2"/>
</dbReference>
<dbReference type="GO" id="GO:0005524">
    <property type="term" value="F:ATP binding"/>
    <property type="evidence" value="ECO:0007669"/>
    <property type="project" value="UniProtKB-KW"/>
</dbReference>
<dbReference type="Pfam" id="PF00370">
    <property type="entry name" value="FGGY_N"/>
    <property type="match status" value="1"/>
</dbReference>
<keyword evidence="2" id="KW-0808">Transferase</keyword>
<reference evidence="8 9" key="1">
    <citation type="journal article" date="2009" name="Appl. Environ. Microbiol.">
        <title>Genomic analysis of 'Elusimicrobium minutum,' the first cultivated representative of the phylum 'Elusimicrobia' (formerly termite group 1).</title>
        <authorList>
            <person name="Herlemann D.P.R."/>
            <person name="Geissinger O."/>
            <person name="Ikeda-Ohtsubo W."/>
            <person name="Kunin V."/>
            <person name="Sun H."/>
            <person name="Lapidus A."/>
            <person name="Hugenholtz P."/>
            <person name="Brune A."/>
        </authorList>
    </citation>
    <scope>NUCLEOTIDE SEQUENCE [LARGE SCALE GENOMIC DNA]</scope>
    <source>
        <strain evidence="8 9">Pei191</strain>
    </source>
</reference>
<feature type="domain" description="Carbohydrate kinase FGGY C-terminal" evidence="7">
    <location>
        <begin position="252"/>
        <end position="434"/>
    </location>
</feature>
<feature type="domain" description="Carbohydrate kinase FGGY N-terminal" evidence="6">
    <location>
        <begin position="7"/>
        <end position="242"/>
    </location>
</feature>
<dbReference type="KEGG" id="emi:Emin_1070"/>
<dbReference type="GO" id="GO:0004370">
    <property type="term" value="F:glycerol kinase activity"/>
    <property type="evidence" value="ECO:0007669"/>
    <property type="project" value="TreeGrafter"/>
</dbReference>
<dbReference type="PANTHER" id="PTHR10196">
    <property type="entry name" value="SUGAR KINASE"/>
    <property type="match status" value="1"/>
</dbReference>
<evidence type="ECO:0000259" key="7">
    <source>
        <dbReference type="Pfam" id="PF02782"/>
    </source>
</evidence>
<comment type="similarity">
    <text evidence="1">Belongs to the FGGY kinase family.</text>
</comment>
<evidence type="ECO:0000256" key="1">
    <source>
        <dbReference type="ARBA" id="ARBA00009156"/>
    </source>
</evidence>
<keyword evidence="5" id="KW-0067">ATP-binding</keyword>
<dbReference type="AlphaFoldDB" id="B2KDM6"/>
<dbReference type="InterPro" id="IPR043129">
    <property type="entry name" value="ATPase_NBD"/>
</dbReference>
<dbReference type="GO" id="GO:0006071">
    <property type="term" value="P:glycerol metabolic process"/>
    <property type="evidence" value="ECO:0007669"/>
    <property type="project" value="TreeGrafter"/>
</dbReference>
<organism evidence="8 9">
    <name type="scientific">Elusimicrobium minutum (strain Pei191)</name>
    <dbReference type="NCBI Taxonomy" id="445932"/>
    <lineage>
        <taxon>Bacteria</taxon>
        <taxon>Pseudomonadati</taxon>
        <taxon>Elusimicrobiota</taxon>
        <taxon>Elusimicrobia</taxon>
        <taxon>Elusimicrobiales</taxon>
        <taxon>Elusimicrobiaceae</taxon>
        <taxon>Elusimicrobium</taxon>
    </lineage>
</organism>
<dbReference type="PANTHER" id="PTHR10196:SF69">
    <property type="entry name" value="GLYCEROL KINASE"/>
    <property type="match status" value="1"/>
</dbReference>
<dbReference type="InterPro" id="IPR018485">
    <property type="entry name" value="FGGY_C"/>
</dbReference>
<proteinExistence type="inferred from homology"/>
<dbReference type="PIRSF" id="PIRSF000538">
    <property type="entry name" value="GlpK"/>
    <property type="match status" value="1"/>
</dbReference>
<evidence type="ECO:0000259" key="6">
    <source>
        <dbReference type="Pfam" id="PF00370"/>
    </source>
</evidence>
<dbReference type="EMBL" id="CP001055">
    <property type="protein sequence ID" value="ACC98622.1"/>
    <property type="molecule type" value="Genomic_DNA"/>
</dbReference>
<dbReference type="HOGENOM" id="CLU_009281_2_3_0"/>
<dbReference type="SUPFAM" id="SSF53067">
    <property type="entry name" value="Actin-like ATPase domain"/>
    <property type="match status" value="2"/>
</dbReference>
<dbReference type="GO" id="GO:0005829">
    <property type="term" value="C:cytosol"/>
    <property type="evidence" value="ECO:0007669"/>
    <property type="project" value="TreeGrafter"/>
</dbReference>
<dbReference type="STRING" id="445932.Emin_1070"/>
<dbReference type="OrthoDB" id="9805576at2"/>
<dbReference type="Pfam" id="PF02782">
    <property type="entry name" value="FGGY_C"/>
    <property type="match status" value="1"/>
</dbReference>
<dbReference type="Proteomes" id="UP000001029">
    <property type="component" value="Chromosome"/>
</dbReference>
<evidence type="ECO:0000256" key="2">
    <source>
        <dbReference type="ARBA" id="ARBA00022679"/>
    </source>
</evidence>
<evidence type="ECO:0000313" key="8">
    <source>
        <dbReference type="EMBL" id="ACC98622.1"/>
    </source>
</evidence>
<sequence length="481" mass="53304">MNTEKNYLVLDQGSSGSRVFIVNAEGKTLHKKYRELTPKHLGLNLAEYDGEELLLQQFNLLEEIMQQNPGGKIKSMAVSSQRSTIVLWDKNTGKTLCPVLTWQDGRGAEYANKVKMSQEEIHAKTGLYKTPFYSASKITWCLNNYPQAKKAAEEGALLIAPVATFVIWHLTGKKVFAVDPTLAQRTLLFNINTFTWDDDLIAAFNIPKNALPEIKNTVDNYGSYKGIPIKVCVGDQQSAAIGIGSEKEGDAIINYGTGAFLLVNTDKNLKSIPGLLTSVGPSTKTNPKNFMLEGPVNAASAIFQWLNSVGINFDLNDIDDIYQRSKNPVYFLPAFGGIGAPYWDFETPTVMAGFTTASKKEDIIAGGVNSLVFMLADIAFYIQKANVKIDNVKVSGGFAKNHSLLQFQADILNTKLTQTCENETTAMGAVCLMAKEDGVDVSSWEIFNAHRVINPQITALEAMDLYQKWHRFFDWCRSFKK</sequence>
<evidence type="ECO:0000313" key="9">
    <source>
        <dbReference type="Proteomes" id="UP000001029"/>
    </source>
</evidence>
<keyword evidence="9" id="KW-1185">Reference proteome</keyword>
<name>B2KDM6_ELUMP</name>
<protein>
    <submittedName>
        <fullName evidence="8">Glycerol kinase</fullName>
    </submittedName>
</protein>